<evidence type="ECO:0000259" key="1">
    <source>
        <dbReference type="Pfam" id="PF23326"/>
    </source>
</evidence>
<dbReference type="Pfam" id="PF23326">
    <property type="entry name" value="UBL_UBAC1"/>
    <property type="match status" value="1"/>
</dbReference>
<organism evidence="2 3">
    <name type="scientific">Coptotermes formosanus</name>
    <name type="common">Formosan subterranean termite</name>
    <dbReference type="NCBI Taxonomy" id="36987"/>
    <lineage>
        <taxon>Eukaryota</taxon>
        <taxon>Metazoa</taxon>
        <taxon>Ecdysozoa</taxon>
        <taxon>Arthropoda</taxon>
        <taxon>Hexapoda</taxon>
        <taxon>Insecta</taxon>
        <taxon>Pterygota</taxon>
        <taxon>Neoptera</taxon>
        <taxon>Polyneoptera</taxon>
        <taxon>Dictyoptera</taxon>
        <taxon>Blattodea</taxon>
        <taxon>Blattoidea</taxon>
        <taxon>Termitoidae</taxon>
        <taxon>Rhinotermitidae</taxon>
        <taxon>Coptotermes</taxon>
    </lineage>
</organism>
<reference evidence="3" key="1">
    <citation type="submission" date="2020-01" db="EMBL/GenBank/DDBJ databases">
        <title>Draft genome sequence of the Termite Coptotermes fromosanus.</title>
        <authorList>
            <person name="Itakura S."/>
            <person name="Yosikawa Y."/>
            <person name="Umezawa K."/>
        </authorList>
    </citation>
    <scope>NUCLEOTIDE SEQUENCE [LARGE SCALE GENOMIC DNA]</scope>
</reference>
<dbReference type="AlphaFoldDB" id="A0A6L2Q315"/>
<dbReference type="InterPro" id="IPR029071">
    <property type="entry name" value="Ubiquitin-like_domsf"/>
</dbReference>
<evidence type="ECO:0000313" key="2">
    <source>
        <dbReference type="EMBL" id="GFG37135.1"/>
    </source>
</evidence>
<dbReference type="SUPFAM" id="SSF54236">
    <property type="entry name" value="Ubiquitin-like"/>
    <property type="match status" value="1"/>
</dbReference>
<protein>
    <recommendedName>
        <fullName evidence="1">UBAC1 ubiquitin-like domain-containing protein</fullName>
    </recommendedName>
</protein>
<dbReference type="Proteomes" id="UP000502823">
    <property type="component" value="Unassembled WGS sequence"/>
</dbReference>
<feature type="domain" description="UBAC1 ubiquitin-like" evidence="1">
    <location>
        <begin position="6"/>
        <end position="88"/>
    </location>
</feature>
<gene>
    <name evidence="2" type="ORF">Cfor_05795</name>
</gene>
<accession>A0A6L2Q315</accession>
<keyword evidence="3" id="KW-1185">Reference proteome</keyword>
<evidence type="ECO:0000313" key="3">
    <source>
        <dbReference type="Proteomes" id="UP000502823"/>
    </source>
</evidence>
<sequence>MFVSDTGIFRSDLVKLTVISVEGSVWNIDAAPDISVDKLKTMALCHFFSPLECVKVTSNYKLVLVSEKRPLDNDNSILQEGLRDNGDYCLTVIVTCPALNESRRAGTSRNAD</sequence>
<dbReference type="InParanoid" id="A0A6L2Q315"/>
<dbReference type="InterPro" id="IPR057650">
    <property type="entry name" value="UBL_UBAC1"/>
</dbReference>
<dbReference type="OrthoDB" id="336240at2759"/>
<feature type="non-terminal residue" evidence="2">
    <location>
        <position position="112"/>
    </location>
</feature>
<proteinExistence type="predicted"/>
<name>A0A6L2Q315_COPFO</name>
<comment type="caution">
    <text evidence="2">The sequence shown here is derived from an EMBL/GenBank/DDBJ whole genome shotgun (WGS) entry which is preliminary data.</text>
</comment>
<dbReference type="EMBL" id="BLKM01009501">
    <property type="protein sequence ID" value="GFG37135.1"/>
    <property type="molecule type" value="Genomic_DNA"/>
</dbReference>